<keyword evidence="9" id="KW-0862">Zinc</keyword>
<evidence type="ECO:0000256" key="17">
    <source>
        <dbReference type="SAM" id="MobiDB-lite"/>
    </source>
</evidence>
<evidence type="ECO:0000256" key="8">
    <source>
        <dbReference type="ARBA" id="ARBA00022741"/>
    </source>
</evidence>
<evidence type="ECO:0000259" key="20">
    <source>
        <dbReference type="PROSITE" id="PS51196"/>
    </source>
</evidence>
<evidence type="ECO:0000256" key="3">
    <source>
        <dbReference type="ARBA" id="ARBA00007650"/>
    </source>
</evidence>
<dbReference type="PROSITE" id="PS51194">
    <property type="entry name" value="HELICASE_CTER"/>
    <property type="match status" value="1"/>
</dbReference>
<evidence type="ECO:0000256" key="7">
    <source>
        <dbReference type="ARBA" id="ARBA00022723"/>
    </source>
</evidence>
<evidence type="ECO:0000256" key="10">
    <source>
        <dbReference type="ARBA" id="ARBA00022840"/>
    </source>
</evidence>
<sequence length="992" mass="111004">MSIVDTVLHKIFGTPHERKVKQLRPVIAKIHEACKALATLDDAELAAKSAEFREKLNNGATLDDIKVDAFAVCREACDRRLGIFNIFKPEFGFDFSRLGPELQEAVNKAKAELESGKNEWEVYLPAALYAKVRELYPDSVKPFRMLPFDVQMIGGLVLHEGAIAEMATGEGKTLAAALPVYLNGLSGHGVHVVTVNDYLAGRDAKQMGMVYKFLGLTVGLIVAGLNPEQRRESYNSDVTYGTNNEFGFDYLRDNMAVEPNQLVQRELNFCIVDEVDSILIDEARTPLIISGPAEDATEKYAKANEISKQLVKNKDFSVDEKDKNIQFTEKGVLHIQDLMHITNLYGEHADWVHFLDNALRAWYLFEKDVDYIVRDGEIIIVDENTGRLMEGRRYSNGIHQAIEAKEGVQIRRENQTLATITFQNYFRMYKKLSGMTGTAETEATEFIKIYNMNTWVIPTNKPCIRKDLQDLVYKSEDAKWRAIVAEIKERHAKGQPLLVGTASIEKSEILHGMLEKEGIPHEVLNAKNHGREAEIIQYAGHKDKVTIATNMAGRGTDIALGPGVTELGGLHVLGTERHESRRIDNQLRGRSGRQGDPGSSQYFLSLDDNLMRIFGGDNVKNLMNRFGVGEDEVITHPIVSRSIRGAQRRVESQSFDIRKHLLDYDNVMNEQRKVIYGLRRRILNGEDIRDEIMNRIEDACDIKVSNYIPAKSYAEQWNLEGLHEDLQRTLGMEYNLSLEDAVSKTPEQVLDEIIDLCKVRYDKLTKIIPDADFRNIERRFLLMTIDQVWKEHLYAMDQLKDAIRFHGYAQKDPLMVYKNDGFKMFESCMEKIATLTALRILNIRITLPNGVTVSPDQLQLKSQEQIDAERKAAEEATAAAGNAGEANASESADAQPSQESAEQLSAEGAKAAGLAGQAASSETNALSEDQQAQPMPQSALPGTRPNRAAANAALAAAVKRAQQQAGAKLGRNDLCWCGSGLKYKKCHGKDVE</sequence>
<comment type="subcellular location">
    <subcellularLocation>
        <location evidence="15">Cell membrane</location>
        <topology evidence="15">Peripheral membrane protein</topology>
        <orientation evidence="15">Cytoplasmic side</orientation>
    </subcellularLocation>
    <subcellularLocation>
        <location evidence="15">Cytoplasm</location>
    </subcellularLocation>
    <subcellularLocation>
        <location evidence="2">Membrane</location>
        <topology evidence="2">Peripheral membrane protein</topology>
    </subcellularLocation>
    <text evidence="15">Distribution is 50-50.</text>
</comment>
<dbReference type="InterPro" id="IPR014018">
    <property type="entry name" value="SecA_motor_DEAD"/>
</dbReference>
<dbReference type="GO" id="GO:0005886">
    <property type="term" value="C:plasma membrane"/>
    <property type="evidence" value="ECO:0007669"/>
    <property type="project" value="UniProtKB-SubCell"/>
</dbReference>
<keyword evidence="13 15" id="KW-0811">Translocation</keyword>
<dbReference type="GO" id="GO:0006605">
    <property type="term" value="P:protein targeting"/>
    <property type="evidence" value="ECO:0007669"/>
    <property type="project" value="UniProtKB-UniRule"/>
</dbReference>
<dbReference type="PANTHER" id="PTHR30612:SF0">
    <property type="entry name" value="CHLOROPLAST PROTEIN-TRANSPORTING ATPASE"/>
    <property type="match status" value="1"/>
</dbReference>
<dbReference type="SUPFAM" id="SSF81767">
    <property type="entry name" value="Pre-protein crosslinking domain of SecA"/>
    <property type="match status" value="1"/>
</dbReference>
<dbReference type="SMART" id="SM00957">
    <property type="entry name" value="SecA_DEAD"/>
    <property type="match status" value="1"/>
</dbReference>
<dbReference type="EMBL" id="UHJL01000002">
    <property type="protein sequence ID" value="SUQ24629.1"/>
    <property type="molecule type" value="Genomic_DNA"/>
</dbReference>
<dbReference type="PANTHER" id="PTHR30612">
    <property type="entry name" value="SECA INNER MEMBRANE COMPONENT OF SEC PROTEIN SECRETION SYSTEM"/>
    <property type="match status" value="1"/>
</dbReference>
<feature type="domain" description="Helicase C-terminal" evidence="19">
    <location>
        <begin position="467"/>
        <end position="651"/>
    </location>
</feature>
<keyword evidence="8 15" id="KW-0547">Nucleotide-binding</keyword>
<dbReference type="PROSITE" id="PS51192">
    <property type="entry name" value="HELICASE_ATP_BIND_1"/>
    <property type="match status" value="1"/>
</dbReference>
<dbReference type="Pfam" id="PF01043">
    <property type="entry name" value="SecA_PP_bind"/>
    <property type="match status" value="1"/>
</dbReference>
<keyword evidence="4 15" id="KW-0813">Transport</keyword>
<feature type="compositionally biased region" description="Low complexity" evidence="17">
    <location>
        <begin position="905"/>
        <end position="921"/>
    </location>
</feature>
<accession>A0A380S5Y4</accession>
<reference evidence="21 22" key="1">
    <citation type="submission" date="2017-08" db="EMBL/GenBank/DDBJ databases">
        <authorList>
            <person name="de Groot N.N."/>
        </authorList>
    </citation>
    <scope>NUCLEOTIDE SEQUENCE [LARGE SCALE GENOMIC DNA]</scope>
    <source>
        <strain evidence="21 22">HM2</strain>
    </source>
</reference>
<dbReference type="Pfam" id="PF07517">
    <property type="entry name" value="SecA_DEAD"/>
    <property type="match status" value="2"/>
</dbReference>
<evidence type="ECO:0000256" key="16">
    <source>
        <dbReference type="RuleBase" id="RU003874"/>
    </source>
</evidence>
<evidence type="ECO:0000256" key="2">
    <source>
        <dbReference type="ARBA" id="ARBA00004170"/>
    </source>
</evidence>
<dbReference type="EC" id="7.4.2.8" evidence="15"/>
<dbReference type="PROSITE" id="PS51196">
    <property type="entry name" value="SECA_MOTOR_DEAD"/>
    <property type="match status" value="1"/>
</dbReference>
<comment type="catalytic activity">
    <reaction evidence="15">
        <text>ATP + H2O + cellular proteinSide 1 = ADP + phosphate + cellular proteinSide 2.</text>
        <dbReference type="EC" id="7.4.2.8"/>
    </reaction>
</comment>
<dbReference type="GO" id="GO:0043952">
    <property type="term" value="P:protein transport by the Sec complex"/>
    <property type="evidence" value="ECO:0007669"/>
    <property type="project" value="TreeGrafter"/>
</dbReference>
<dbReference type="InterPro" id="IPR004027">
    <property type="entry name" value="SEC_C_motif"/>
</dbReference>
<evidence type="ECO:0000256" key="4">
    <source>
        <dbReference type="ARBA" id="ARBA00022448"/>
    </source>
</evidence>
<dbReference type="InterPro" id="IPR044722">
    <property type="entry name" value="SecA_SF2_C"/>
</dbReference>
<comment type="function">
    <text evidence="15">Part of the Sec protein translocase complex. Interacts with the SecYEG preprotein conducting channel. Has a central role in coupling the hydrolysis of ATP to the transfer of proteins into and across the cell membrane, serving as an ATP-driven molecular motor driving the stepwise translocation of polypeptide chains across the membrane.</text>
</comment>
<name>A0A380S5Y4_FIBSU</name>
<dbReference type="PRINTS" id="PR00906">
    <property type="entry name" value="SECA"/>
</dbReference>
<dbReference type="FunFam" id="3.40.50.300:FF:000429">
    <property type="entry name" value="Preprotein translocase subunit SecA"/>
    <property type="match status" value="1"/>
</dbReference>
<dbReference type="Pfam" id="PF21090">
    <property type="entry name" value="P-loop_SecA"/>
    <property type="match status" value="2"/>
</dbReference>
<dbReference type="InterPro" id="IPR020937">
    <property type="entry name" value="SecA_CS"/>
</dbReference>
<feature type="region of interest" description="Disordered" evidence="17">
    <location>
        <begin position="578"/>
        <end position="599"/>
    </location>
</feature>
<feature type="domain" description="Helicase ATP-binding" evidence="18">
    <location>
        <begin position="153"/>
        <end position="311"/>
    </location>
</feature>
<dbReference type="InterPro" id="IPR014001">
    <property type="entry name" value="Helicase_ATP-bd"/>
</dbReference>
<dbReference type="Gene3D" id="3.40.50.300">
    <property type="entry name" value="P-loop containing nucleotide triphosphate hydrolases"/>
    <property type="match status" value="4"/>
</dbReference>
<dbReference type="Gene3D" id="1.10.3060.10">
    <property type="entry name" value="Helical scaffold and wing domains of SecA"/>
    <property type="match status" value="1"/>
</dbReference>
<evidence type="ECO:0000256" key="15">
    <source>
        <dbReference type="HAMAP-Rule" id="MF_01382"/>
    </source>
</evidence>
<comment type="similarity">
    <text evidence="3 15 16">Belongs to the SecA family.</text>
</comment>
<dbReference type="InterPro" id="IPR011116">
    <property type="entry name" value="SecA_Wing/Scaffold"/>
</dbReference>
<dbReference type="InterPro" id="IPR036670">
    <property type="entry name" value="SecA_X-link_sf"/>
</dbReference>
<dbReference type="InterPro" id="IPR011130">
    <property type="entry name" value="SecA_preprotein_X-link_dom"/>
</dbReference>
<dbReference type="PROSITE" id="PS01312">
    <property type="entry name" value="SECA"/>
    <property type="match status" value="1"/>
</dbReference>
<comment type="subunit">
    <text evidence="15">Monomer and homodimer. Part of the essential Sec protein translocation apparatus which comprises SecA, SecYEG and auxiliary proteins SecDF. Other proteins may also be involved.</text>
</comment>
<dbReference type="Proteomes" id="UP000255423">
    <property type="component" value="Unassembled WGS sequence"/>
</dbReference>
<dbReference type="InterPro" id="IPR001650">
    <property type="entry name" value="Helicase_C-like"/>
</dbReference>
<dbReference type="GO" id="GO:0065002">
    <property type="term" value="P:intracellular protein transmembrane transport"/>
    <property type="evidence" value="ECO:0007669"/>
    <property type="project" value="UniProtKB-UniRule"/>
</dbReference>
<feature type="compositionally biased region" description="Polar residues" evidence="17">
    <location>
        <begin position="922"/>
        <end position="936"/>
    </location>
</feature>
<protein>
    <recommendedName>
        <fullName evidence="15 16">Protein translocase subunit SecA</fullName>
        <ecNumber evidence="15">7.4.2.8</ecNumber>
    </recommendedName>
</protein>
<gene>
    <name evidence="15" type="primary">secA</name>
    <name evidence="21" type="ORF">SAMN05661053_2037</name>
</gene>
<dbReference type="SUPFAM" id="SSF52540">
    <property type="entry name" value="P-loop containing nucleoside triphosphate hydrolases"/>
    <property type="match status" value="2"/>
</dbReference>
<feature type="binding site" evidence="15">
    <location>
        <position position="557"/>
    </location>
    <ligand>
        <name>ATP</name>
        <dbReference type="ChEBI" id="CHEBI:30616"/>
    </ligand>
</feature>
<dbReference type="SMART" id="SM00958">
    <property type="entry name" value="SecA_PP_bind"/>
    <property type="match status" value="1"/>
</dbReference>
<keyword evidence="11 15" id="KW-0653">Protein transport</keyword>
<dbReference type="GO" id="GO:0017038">
    <property type="term" value="P:protein import"/>
    <property type="evidence" value="ECO:0007669"/>
    <property type="project" value="InterPro"/>
</dbReference>
<evidence type="ECO:0000256" key="13">
    <source>
        <dbReference type="ARBA" id="ARBA00023010"/>
    </source>
</evidence>
<dbReference type="Pfam" id="PF02810">
    <property type="entry name" value="SEC-C"/>
    <property type="match status" value="1"/>
</dbReference>
<dbReference type="SUPFAM" id="SSF81886">
    <property type="entry name" value="Helical scaffold and wing domains of SecA"/>
    <property type="match status" value="1"/>
</dbReference>
<proteinExistence type="inferred from homology"/>
<comment type="cofactor">
    <cofactor evidence="1">
        <name>Zn(2+)</name>
        <dbReference type="ChEBI" id="CHEBI:29105"/>
    </cofactor>
</comment>
<dbReference type="GO" id="GO:0005524">
    <property type="term" value="F:ATP binding"/>
    <property type="evidence" value="ECO:0007669"/>
    <property type="project" value="UniProtKB-UniRule"/>
</dbReference>
<evidence type="ECO:0000256" key="5">
    <source>
        <dbReference type="ARBA" id="ARBA00022475"/>
    </source>
</evidence>
<dbReference type="FunFam" id="3.90.1440.10:FF:000003">
    <property type="entry name" value="Preprotein translocase SecA subunit"/>
    <property type="match status" value="1"/>
</dbReference>
<dbReference type="GO" id="GO:0008564">
    <property type="term" value="F:protein-exporting ATPase activity"/>
    <property type="evidence" value="ECO:0007669"/>
    <property type="project" value="UniProtKB-EC"/>
</dbReference>
<feature type="compositionally biased region" description="Basic and acidic residues" evidence="17">
    <location>
        <begin position="578"/>
        <end position="587"/>
    </location>
</feature>
<evidence type="ECO:0000256" key="14">
    <source>
        <dbReference type="ARBA" id="ARBA00023136"/>
    </source>
</evidence>
<dbReference type="InterPro" id="IPR036266">
    <property type="entry name" value="SecA_Wing/Scaffold_sf"/>
</dbReference>
<feature type="compositionally biased region" description="Low complexity" evidence="17">
    <location>
        <begin position="875"/>
        <end position="894"/>
    </location>
</feature>
<keyword evidence="7" id="KW-0479">Metal-binding</keyword>
<dbReference type="NCBIfam" id="NF006630">
    <property type="entry name" value="PRK09200.1"/>
    <property type="match status" value="1"/>
</dbReference>
<dbReference type="GO" id="GO:0005829">
    <property type="term" value="C:cytosol"/>
    <property type="evidence" value="ECO:0007669"/>
    <property type="project" value="TreeGrafter"/>
</dbReference>
<dbReference type="Pfam" id="PF07516">
    <property type="entry name" value="SecA_SW"/>
    <property type="match status" value="1"/>
</dbReference>
<evidence type="ECO:0000256" key="9">
    <source>
        <dbReference type="ARBA" id="ARBA00022833"/>
    </source>
</evidence>
<dbReference type="RefSeq" id="WP_109573046.1">
    <property type="nucleotide sequence ID" value="NZ_UHJL01000002.1"/>
</dbReference>
<dbReference type="HAMAP" id="MF_01382">
    <property type="entry name" value="SecA"/>
    <property type="match status" value="1"/>
</dbReference>
<organism evidence="21 22">
    <name type="scientific">Fibrobacter succinogenes</name>
    <name type="common">Bacteroides succinogenes</name>
    <dbReference type="NCBI Taxonomy" id="833"/>
    <lineage>
        <taxon>Bacteria</taxon>
        <taxon>Pseudomonadati</taxon>
        <taxon>Fibrobacterota</taxon>
        <taxon>Fibrobacteria</taxon>
        <taxon>Fibrobacterales</taxon>
        <taxon>Fibrobacteraceae</taxon>
        <taxon>Fibrobacter</taxon>
    </lineage>
</organism>
<feature type="region of interest" description="Disordered" evidence="17">
    <location>
        <begin position="865"/>
        <end position="948"/>
    </location>
</feature>
<feature type="domain" description="SecA family profile" evidence="20">
    <location>
        <begin position="5"/>
        <end position="635"/>
    </location>
</feature>
<dbReference type="GO" id="GO:0031522">
    <property type="term" value="C:cell envelope Sec protein transport complex"/>
    <property type="evidence" value="ECO:0007669"/>
    <property type="project" value="TreeGrafter"/>
</dbReference>
<keyword evidence="14 15" id="KW-0472">Membrane</keyword>
<dbReference type="InterPro" id="IPR027417">
    <property type="entry name" value="P-loop_NTPase"/>
</dbReference>
<evidence type="ECO:0000256" key="1">
    <source>
        <dbReference type="ARBA" id="ARBA00001947"/>
    </source>
</evidence>
<dbReference type="Gene3D" id="3.90.1440.10">
    <property type="entry name" value="SecA, preprotein cross-linking domain"/>
    <property type="match status" value="1"/>
</dbReference>
<feature type="binding site" evidence="15">
    <location>
        <position position="151"/>
    </location>
    <ligand>
        <name>ATP</name>
        <dbReference type="ChEBI" id="CHEBI:30616"/>
    </ligand>
</feature>
<dbReference type="CDD" id="cd17928">
    <property type="entry name" value="DEXDc_SecA"/>
    <property type="match status" value="1"/>
</dbReference>
<dbReference type="NCBIfam" id="TIGR00963">
    <property type="entry name" value="secA"/>
    <property type="match status" value="1"/>
</dbReference>
<dbReference type="InterPro" id="IPR011115">
    <property type="entry name" value="SecA_DEAD"/>
</dbReference>
<evidence type="ECO:0000256" key="11">
    <source>
        <dbReference type="ARBA" id="ARBA00022927"/>
    </source>
</evidence>
<evidence type="ECO:0000259" key="19">
    <source>
        <dbReference type="PROSITE" id="PS51194"/>
    </source>
</evidence>
<keyword evidence="10 15" id="KW-0067">ATP-binding</keyword>
<keyword evidence="5 15" id="KW-1003">Cell membrane</keyword>
<evidence type="ECO:0000313" key="21">
    <source>
        <dbReference type="EMBL" id="SUQ24629.1"/>
    </source>
</evidence>
<dbReference type="Gene3D" id="3.10.450.50">
    <property type="match status" value="1"/>
</dbReference>
<dbReference type="CDD" id="cd18803">
    <property type="entry name" value="SF2_C_secA"/>
    <property type="match status" value="1"/>
</dbReference>
<keyword evidence="6 15" id="KW-0963">Cytoplasm</keyword>
<dbReference type="InterPro" id="IPR000185">
    <property type="entry name" value="SecA"/>
</dbReference>
<evidence type="ECO:0000313" key="22">
    <source>
        <dbReference type="Proteomes" id="UP000255423"/>
    </source>
</evidence>
<feature type="binding site" evidence="15">
    <location>
        <begin position="169"/>
        <end position="173"/>
    </location>
    <ligand>
        <name>ATP</name>
        <dbReference type="ChEBI" id="CHEBI:30616"/>
    </ligand>
</feature>
<keyword evidence="12 15" id="KW-1278">Translocase</keyword>
<evidence type="ECO:0000256" key="6">
    <source>
        <dbReference type="ARBA" id="ARBA00022490"/>
    </source>
</evidence>
<dbReference type="GO" id="GO:0046872">
    <property type="term" value="F:metal ion binding"/>
    <property type="evidence" value="ECO:0007669"/>
    <property type="project" value="UniProtKB-KW"/>
</dbReference>
<dbReference type="AlphaFoldDB" id="A0A380S5Y4"/>
<evidence type="ECO:0000259" key="18">
    <source>
        <dbReference type="PROSITE" id="PS51192"/>
    </source>
</evidence>
<evidence type="ECO:0000256" key="12">
    <source>
        <dbReference type="ARBA" id="ARBA00022967"/>
    </source>
</evidence>